<protein>
    <recommendedName>
        <fullName evidence="3">FecR protein domain-containing protein</fullName>
    </recommendedName>
</protein>
<evidence type="ECO:0000313" key="4">
    <source>
        <dbReference type="EMBL" id="ODC04843.1"/>
    </source>
</evidence>
<feature type="compositionally biased region" description="Polar residues" evidence="1">
    <location>
        <begin position="249"/>
        <end position="269"/>
    </location>
</feature>
<evidence type="ECO:0000256" key="1">
    <source>
        <dbReference type="SAM" id="MobiDB-lite"/>
    </source>
</evidence>
<evidence type="ECO:0000256" key="2">
    <source>
        <dbReference type="SAM" id="SignalP"/>
    </source>
</evidence>
<gene>
    <name evidence="4" type="ORF">BFW38_16205</name>
</gene>
<feature type="domain" description="FecR protein" evidence="3">
    <location>
        <begin position="82"/>
        <end position="185"/>
    </location>
</feature>
<feature type="compositionally biased region" description="Low complexity" evidence="1">
    <location>
        <begin position="274"/>
        <end position="293"/>
    </location>
</feature>
<proteinExistence type="predicted"/>
<dbReference type="PANTHER" id="PTHR38731">
    <property type="entry name" value="LIPL45-RELATED LIPOPROTEIN-RELATED"/>
    <property type="match status" value="1"/>
</dbReference>
<organism evidence="4 5">
    <name type="scientific">Terasakiispira papahanaumokuakeensis</name>
    <dbReference type="NCBI Taxonomy" id="197479"/>
    <lineage>
        <taxon>Bacteria</taxon>
        <taxon>Pseudomonadati</taxon>
        <taxon>Pseudomonadota</taxon>
        <taxon>Gammaproteobacteria</taxon>
        <taxon>Oceanospirillales</taxon>
        <taxon>Terasakiispira</taxon>
    </lineage>
</organism>
<sequence>MSACQVVDQQKSLCYPSRLRMSLLILMVLMSGLAMMAQAADGQSPSETVVGRVTLAIGQGQIIHDNDTQDQARTGTLIREGDQVVTHSNGHVHIRFIDDGLVSVRPNSRLDVERYQYNPDHPEDSTIRFNLEEGVTRAVSGKGAKAARDRYRMNTPIAAIGVRGTDYILSASADRIRAFVNEGAIVMASFSDHCLASGLGPCNDGGIELRGGSNQVLELDRLSKQPRLLQMELDEALTSRIIQRDGQELSRQPQATDDQDSQEAPSTSDPVAEPDPTTADPTTADPTTADPTTGMEPPELEHPDQSDSGKGQNGQKKDDDDEEASSAMVMKALALIKDHTPAAESDNDANQEQGMGLQIVLVDDGNSLTMISDAAAQGVGDADQRPLKPEDLLMMPQIGGSDGSLLPDSSRRQLVWGYWGDAAETAPDFFFPYEELVEKGYVAKVNNPSLQYRLMRRSSDSSTLMPGLGTVNFALHNAAATLTSHSGDKTDMGVTAGALRIDFAKGSFATLLQMDSQQTGQIEFVMSGAVSDNGLFQGHFNNSSSALGGATSLDGQEAAYMFWHNVAQGRIDGITLWGARP</sequence>
<dbReference type="STRING" id="197479.BFW38_16205"/>
<dbReference type="Pfam" id="PF04773">
    <property type="entry name" value="FecR"/>
    <property type="match status" value="1"/>
</dbReference>
<reference evidence="4 5" key="1">
    <citation type="submission" date="2016-08" db="EMBL/GenBank/DDBJ databases">
        <authorList>
            <person name="Seilhamer J.J."/>
        </authorList>
    </citation>
    <scope>NUCLEOTIDE SEQUENCE [LARGE SCALE GENOMIC DNA]</scope>
    <source>
        <strain evidence="4 5">PH27A</strain>
    </source>
</reference>
<dbReference type="Proteomes" id="UP000094291">
    <property type="component" value="Unassembled WGS sequence"/>
</dbReference>
<feature type="chain" id="PRO_5009119721" description="FecR protein domain-containing protein" evidence="2">
    <location>
        <begin position="40"/>
        <end position="581"/>
    </location>
</feature>
<dbReference type="RefSeq" id="WP_068999827.1">
    <property type="nucleotide sequence ID" value="NZ_MDTQ01000001.1"/>
</dbReference>
<accession>A0A1E2VD21</accession>
<dbReference type="AlphaFoldDB" id="A0A1E2VD21"/>
<evidence type="ECO:0000259" key="3">
    <source>
        <dbReference type="Pfam" id="PF04773"/>
    </source>
</evidence>
<keyword evidence="5" id="KW-1185">Reference proteome</keyword>
<dbReference type="EMBL" id="MDTQ01000001">
    <property type="protein sequence ID" value="ODC04843.1"/>
    <property type="molecule type" value="Genomic_DNA"/>
</dbReference>
<feature type="region of interest" description="Disordered" evidence="1">
    <location>
        <begin position="242"/>
        <end position="325"/>
    </location>
</feature>
<comment type="caution">
    <text evidence="4">The sequence shown here is derived from an EMBL/GenBank/DDBJ whole genome shotgun (WGS) entry which is preliminary data.</text>
</comment>
<evidence type="ECO:0000313" key="5">
    <source>
        <dbReference type="Proteomes" id="UP000094291"/>
    </source>
</evidence>
<name>A0A1E2VD21_9GAMM</name>
<keyword evidence="2" id="KW-0732">Signal</keyword>
<feature type="signal peptide" evidence="2">
    <location>
        <begin position="1"/>
        <end position="39"/>
    </location>
</feature>
<dbReference type="InterPro" id="IPR006860">
    <property type="entry name" value="FecR"/>
</dbReference>